<evidence type="ECO:0000256" key="4">
    <source>
        <dbReference type="ARBA" id="ARBA00022737"/>
    </source>
</evidence>
<protein>
    <recommendedName>
        <fullName evidence="9">RING-type domain-containing protein</fullName>
    </recommendedName>
</protein>
<evidence type="ECO:0000256" key="8">
    <source>
        <dbReference type="SAM" id="MobiDB-lite"/>
    </source>
</evidence>
<comment type="pathway">
    <text evidence="1">Protein modification; protein ubiquitination.</text>
</comment>
<dbReference type="InterPro" id="IPR051628">
    <property type="entry name" value="LUBAC_E3_Ligases"/>
</dbReference>
<dbReference type="GO" id="GO:0000151">
    <property type="term" value="C:ubiquitin ligase complex"/>
    <property type="evidence" value="ECO:0007669"/>
    <property type="project" value="TreeGrafter"/>
</dbReference>
<dbReference type="PROSITE" id="PS51873">
    <property type="entry name" value="TRIAD"/>
    <property type="match status" value="1"/>
</dbReference>
<dbReference type="Proteomes" id="UP000663854">
    <property type="component" value="Unassembled WGS sequence"/>
</dbReference>
<dbReference type="PANTHER" id="PTHR22770:SF13">
    <property type="entry name" value="RING-TYPE DOMAIN-CONTAINING PROTEIN"/>
    <property type="match status" value="1"/>
</dbReference>
<dbReference type="GO" id="GO:0097039">
    <property type="term" value="P:protein linear polyubiquitination"/>
    <property type="evidence" value="ECO:0007669"/>
    <property type="project" value="TreeGrafter"/>
</dbReference>
<dbReference type="SUPFAM" id="SSF57850">
    <property type="entry name" value="RING/U-box"/>
    <property type="match status" value="1"/>
</dbReference>
<keyword evidence="5" id="KW-0863">Zinc-finger</keyword>
<evidence type="ECO:0000256" key="7">
    <source>
        <dbReference type="ARBA" id="ARBA00022833"/>
    </source>
</evidence>
<feature type="domain" description="RING-type" evidence="9">
    <location>
        <begin position="199"/>
        <end position="439"/>
    </location>
</feature>
<proteinExistence type="predicted"/>
<dbReference type="Proteomes" id="UP000663870">
    <property type="component" value="Unassembled WGS sequence"/>
</dbReference>
<evidence type="ECO:0000313" key="12">
    <source>
        <dbReference type="Proteomes" id="UP000663854"/>
    </source>
</evidence>
<organism evidence="10 12">
    <name type="scientific">Rotaria sordida</name>
    <dbReference type="NCBI Taxonomy" id="392033"/>
    <lineage>
        <taxon>Eukaryota</taxon>
        <taxon>Metazoa</taxon>
        <taxon>Spiralia</taxon>
        <taxon>Gnathifera</taxon>
        <taxon>Rotifera</taxon>
        <taxon>Eurotatoria</taxon>
        <taxon>Bdelloidea</taxon>
        <taxon>Philodinida</taxon>
        <taxon>Philodinidae</taxon>
        <taxon>Rotaria</taxon>
    </lineage>
</organism>
<evidence type="ECO:0000259" key="9">
    <source>
        <dbReference type="PROSITE" id="PS51873"/>
    </source>
</evidence>
<dbReference type="GO" id="GO:0043161">
    <property type="term" value="P:proteasome-mediated ubiquitin-dependent protein catabolic process"/>
    <property type="evidence" value="ECO:0007669"/>
    <property type="project" value="TreeGrafter"/>
</dbReference>
<sequence length="439" mass="49307">MSTTPGTYACGACTYIQSIKRPTCEMCGTPNPNFVDPTNGSDVGAAAAAALFGFTTANQVIDCVHCGYINIGDHIPICQGCGQNPNELPRLFTNFGTDSDNEDVSDEHEDDDNDDDDDVIMVENTEESQKQGSSGKAAAAVEKGLDNSQLLPYFNQYLLILRDQQQQCQSLTIDYLNDCMTELFNKLEYKNDESDGQLTFPNCQVCYDEDAPMITMKACGHCVVCTDDFNRYLSVRIRDGDILPWIPCPAESCSVPCHVENIIDDGNLTYSELLLFLTTYMLKKLCRNENFITCVKCEKGGFLQMGPPKKQQVTCPICNEKQTIEKGTDGDLDLAFKKMIKSGQLRECPTCRHLTLKEKGVCNIIECAKCGIWWNWRTREQGHNGKDLKQRARVNGTLWEPGELRYQQELEARNPKKFKALLERNGIKYDPNYVRGGWD</sequence>
<evidence type="ECO:0000256" key="2">
    <source>
        <dbReference type="ARBA" id="ARBA00022679"/>
    </source>
</evidence>
<evidence type="ECO:0000313" key="11">
    <source>
        <dbReference type="EMBL" id="CAF1171517.1"/>
    </source>
</evidence>
<keyword evidence="6" id="KW-0833">Ubl conjugation pathway</keyword>
<reference evidence="10" key="1">
    <citation type="submission" date="2021-02" db="EMBL/GenBank/DDBJ databases">
        <authorList>
            <person name="Nowell W R."/>
        </authorList>
    </citation>
    <scope>NUCLEOTIDE SEQUENCE</scope>
</reference>
<keyword evidence="7" id="KW-0862">Zinc</keyword>
<dbReference type="GO" id="GO:0008270">
    <property type="term" value="F:zinc ion binding"/>
    <property type="evidence" value="ECO:0007669"/>
    <property type="project" value="UniProtKB-KW"/>
</dbReference>
<dbReference type="InterPro" id="IPR044066">
    <property type="entry name" value="TRIAD_supradom"/>
</dbReference>
<evidence type="ECO:0000256" key="6">
    <source>
        <dbReference type="ARBA" id="ARBA00022786"/>
    </source>
</evidence>
<gene>
    <name evidence="11" type="ORF">JXQ802_LOCUS22822</name>
    <name evidence="10" type="ORF">PYM288_LOCUS10278</name>
</gene>
<dbReference type="GO" id="GO:0004842">
    <property type="term" value="F:ubiquitin-protein transferase activity"/>
    <property type="evidence" value="ECO:0007669"/>
    <property type="project" value="TreeGrafter"/>
</dbReference>
<dbReference type="EMBL" id="CAJNOL010000702">
    <property type="protein sequence ID" value="CAF1171517.1"/>
    <property type="molecule type" value="Genomic_DNA"/>
</dbReference>
<feature type="compositionally biased region" description="Acidic residues" evidence="8">
    <location>
        <begin position="99"/>
        <end position="118"/>
    </location>
</feature>
<dbReference type="GO" id="GO:0043130">
    <property type="term" value="F:ubiquitin binding"/>
    <property type="evidence" value="ECO:0007669"/>
    <property type="project" value="TreeGrafter"/>
</dbReference>
<keyword evidence="13" id="KW-1185">Reference proteome</keyword>
<keyword evidence="3" id="KW-0479">Metal-binding</keyword>
<dbReference type="PANTHER" id="PTHR22770">
    <property type="entry name" value="UBIQUITIN CONJUGATING ENZYME 7 INTERACTING PROTEIN-RELATED"/>
    <property type="match status" value="1"/>
</dbReference>
<comment type="caution">
    <text evidence="10">The sequence shown here is derived from an EMBL/GenBank/DDBJ whole genome shotgun (WGS) entry which is preliminary data.</text>
</comment>
<keyword evidence="2" id="KW-0808">Transferase</keyword>
<dbReference type="AlphaFoldDB" id="A0A814AKQ6"/>
<accession>A0A814AKQ6</accession>
<evidence type="ECO:0000256" key="5">
    <source>
        <dbReference type="ARBA" id="ARBA00022771"/>
    </source>
</evidence>
<dbReference type="EMBL" id="CAJNOH010000159">
    <property type="protein sequence ID" value="CAF0916076.1"/>
    <property type="molecule type" value="Genomic_DNA"/>
</dbReference>
<dbReference type="Gene3D" id="2.30.30.380">
    <property type="entry name" value="Zn-finger domain of Sec23/24"/>
    <property type="match status" value="1"/>
</dbReference>
<evidence type="ECO:0000313" key="10">
    <source>
        <dbReference type="EMBL" id="CAF0916076.1"/>
    </source>
</evidence>
<evidence type="ECO:0000256" key="1">
    <source>
        <dbReference type="ARBA" id="ARBA00004906"/>
    </source>
</evidence>
<name>A0A814AKQ6_9BILA</name>
<evidence type="ECO:0000313" key="13">
    <source>
        <dbReference type="Proteomes" id="UP000663870"/>
    </source>
</evidence>
<evidence type="ECO:0000256" key="3">
    <source>
        <dbReference type="ARBA" id="ARBA00022723"/>
    </source>
</evidence>
<feature type="region of interest" description="Disordered" evidence="8">
    <location>
        <begin position="92"/>
        <end position="118"/>
    </location>
</feature>
<keyword evidence="4" id="KW-0677">Repeat</keyword>